<name>A0A9X1JN91_9FLAO</name>
<reference evidence="1" key="1">
    <citation type="submission" date="2021-04" db="EMBL/GenBank/DDBJ databases">
        <authorList>
            <person name="Pira H."/>
            <person name="Risdian C."/>
            <person name="Wink J."/>
        </authorList>
    </citation>
    <scope>NUCLEOTIDE SEQUENCE</scope>
    <source>
        <strain evidence="1">WHY3</strain>
    </source>
</reference>
<dbReference type="EMBL" id="JAGSPD010000005">
    <property type="protein sequence ID" value="MBV7269141.1"/>
    <property type="molecule type" value="Genomic_DNA"/>
</dbReference>
<dbReference type="GO" id="GO:0032259">
    <property type="term" value="P:methylation"/>
    <property type="evidence" value="ECO:0007669"/>
    <property type="project" value="UniProtKB-KW"/>
</dbReference>
<keyword evidence="2" id="KW-1185">Reference proteome</keyword>
<comment type="caution">
    <text evidence="1">The sequence shown here is derived from an EMBL/GenBank/DDBJ whole genome shotgun (WGS) entry which is preliminary data.</text>
</comment>
<evidence type="ECO:0000313" key="1">
    <source>
        <dbReference type="EMBL" id="MBV7269141.1"/>
    </source>
</evidence>
<dbReference type="GO" id="GO:0008168">
    <property type="term" value="F:methyltransferase activity"/>
    <property type="evidence" value="ECO:0007669"/>
    <property type="project" value="UniProtKB-KW"/>
</dbReference>
<accession>A0A9X1JN91</accession>
<protein>
    <submittedName>
        <fullName evidence="1">Class I SAM-dependent methyltransferase</fullName>
    </submittedName>
</protein>
<gene>
    <name evidence="1" type="ORF">KCG49_08075</name>
</gene>
<keyword evidence="1" id="KW-0489">Methyltransferase</keyword>
<dbReference type="Pfam" id="PF13489">
    <property type="entry name" value="Methyltransf_23"/>
    <property type="match status" value="1"/>
</dbReference>
<keyword evidence="1" id="KW-0808">Transferase</keyword>
<proteinExistence type="predicted"/>
<dbReference type="RefSeq" id="WP_218545705.1">
    <property type="nucleotide sequence ID" value="NZ_JAGSPD010000005.1"/>
</dbReference>
<sequence>MNNKPTYLHVKDHSVSGEEFQLLYNDELDMLETYPQPKSEKLSEYYKSEDYISHTDTKRNLLEKVYHVVRVISLKRKMKLINSFVLKSSTANKRTLLDIGCGTGDFLETAQKDNWQISGIEPNKNARQIANSKTNNSVFEIEHLANLKANSFDVITLWHVLEHLPNLEMHTNVFKHLLKPNGTLVIAVPNFKSYDAEYYKNFWAAYDVPRHLWHFSKTSIKELFKKENMVLMKTLPMTFDSYYVCLLSEKYRSGFMNPIKAFWIGWRSNLKAKRTKEYSSHIYVLKHQNS</sequence>
<dbReference type="CDD" id="cd02440">
    <property type="entry name" value="AdoMet_MTases"/>
    <property type="match status" value="1"/>
</dbReference>
<organism evidence="1 2">
    <name type="scientific">Winogradskyella luteola</name>
    <dbReference type="NCBI Taxonomy" id="2828330"/>
    <lineage>
        <taxon>Bacteria</taxon>
        <taxon>Pseudomonadati</taxon>
        <taxon>Bacteroidota</taxon>
        <taxon>Flavobacteriia</taxon>
        <taxon>Flavobacteriales</taxon>
        <taxon>Flavobacteriaceae</taxon>
        <taxon>Winogradskyella</taxon>
    </lineage>
</organism>
<dbReference type="PANTHER" id="PTHR43861">
    <property type="entry name" value="TRANS-ACONITATE 2-METHYLTRANSFERASE-RELATED"/>
    <property type="match status" value="1"/>
</dbReference>
<dbReference type="Proteomes" id="UP001138894">
    <property type="component" value="Unassembled WGS sequence"/>
</dbReference>
<evidence type="ECO:0000313" key="2">
    <source>
        <dbReference type="Proteomes" id="UP001138894"/>
    </source>
</evidence>
<dbReference type="AlphaFoldDB" id="A0A9X1JN91"/>